<dbReference type="InterPro" id="IPR031127">
    <property type="entry name" value="E3_UB_ligase_RBR"/>
</dbReference>
<evidence type="ECO:0000256" key="2">
    <source>
        <dbReference type="ARBA" id="ARBA00001947"/>
    </source>
</evidence>
<dbReference type="GO" id="GO:0016567">
    <property type="term" value="P:protein ubiquitination"/>
    <property type="evidence" value="ECO:0007669"/>
    <property type="project" value="InterPro"/>
</dbReference>
<dbReference type="GO" id="GO:0061630">
    <property type="term" value="F:ubiquitin protein ligase activity"/>
    <property type="evidence" value="ECO:0007669"/>
    <property type="project" value="UniProtKB-EC"/>
</dbReference>
<dbReference type="CDD" id="cd22584">
    <property type="entry name" value="Rcat_RBR_unk"/>
    <property type="match status" value="1"/>
</dbReference>
<dbReference type="SUPFAM" id="SSF53098">
    <property type="entry name" value="Ribonuclease H-like"/>
    <property type="match status" value="1"/>
</dbReference>
<dbReference type="Pfam" id="PF00097">
    <property type="entry name" value="zf-C3HC4"/>
    <property type="match status" value="1"/>
</dbReference>
<dbReference type="FunFam" id="3.30.40.10:FF:000230">
    <property type="entry name" value="RBR-type E3 ubiquitin transferase"/>
    <property type="match status" value="1"/>
</dbReference>
<dbReference type="GO" id="GO:0004523">
    <property type="term" value="F:RNA-DNA hybrid ribonuclease activity"/>
    <property type="evidence" value="ECO:0007669"/>
    <property type="project" value="InterPro"/>
</dbReference>
<keyword evidence="9 12" id="KW-0863">Zinc-finger</keyword>
<evidence type="ECO:0000259" key="14">
    <source>
        <dbReference type="PROSITE" id="PS50089"/>
    </source>
</evidence>
<comment type="catalytic activity">
    <reaction evidence="1">
        <text>[E2 ubiquitin-conjugating enzyme]-S-ubiquitinyl-L-cysteine + [acceptor protein]-L-lysine = [E2 ubiquitin-conjugating enzyme]-L-cysteine + [acceptor protein]-N(6)-ubiquitinyl-L-lysine.</text>
        <dbReference type="EC" id="2.3.2.31"/>
    </reaction>
</comment>
<dbReference type="InterPro" id="IPR017907">
    <property type="entry name" value="Znf_RING_CS"/>
</dbReference>
<dbReference type="InterPro" id="IPR002156">
    <property type="entry name" value="RNaseH_domain"/>
</dbReference>
<evidence type="ECO:0000256" key="7">
    <source>
        <dbReference type="ARBA" id="ARBA00022723"/>
    </source>
</evidence>
<dbReference type="Pfam" id="PF01485">
    <property type="entry name" value="IBR"/>
    <property type="match status" value="2"/>
</dbReference>
<dbReference type="STRING" id="1088818.A0A2H9ZYX5"/>
<dbReference type="EMBL" id="KZ452313">
    <property type="protein sequence ID" value="PKA48510.1"/>
    <property type="molecule type" value="Genomic_DNA"/>
</dbReference>
<evidence type="ECO:0000256" key="13">
    <source>
        <dbReference type="SAM" id="MobiDB-lite"/>
    </source>
</evidence>
<evidence type="ECO:0000256" key="1">
    <source>
        <dbReference type="ARBA" id="ARBA00001798"/>
    </source>
</evidence>
<dbReference type="PANTHER" id="PTHR11685">
    <property type="entry name" value="RBR FAMILY RING FINGER AND IBR DOMAIN-CONTAINING"/>
    <property type="match status" value="1"/>
</dbReference>
<feature type="domain" description="RING-type" evidence="15">
    <location>
        <begin position="303"/>
        <end position="524"/>
    </location>
</feature>
<dbReference type="Pfam" id="PF13456">
    <property type="entry name" value="RVT_3"/>
    <property type="match status" value="1"/>
</dbReference>
<dbReference type="InterPro" id="IPR001841">
    <property type="entry name" value="Znf_RING"/>
</dbReference>
<dbReference type="GO" id="GO:0008270">
    <property type="term" value="F:zinc ion binding"/>
    <property type="evidence" value="ECO:0007669"/>
    <property type="project" value="UniProtKB-KW"/>
</dbReference>
<keyword evidence="7" id="KW-0479">Metal-binding</keyword>
<dbReference type="Gene3D" id="3.30.40.10">
    <property type="entry name" value="Zinc/RING finger domain, C3HC4 (zinc finger)"/>
    <property type="match status" value="1"/>
</dbReference>
<keyword evidence="17" id="KW-1185">Reference proteome</keyword>
<dbReference type="InterPro" id="IPR013083">
    <property type="entry name" value="Znf_RING/FYVE/PHD"/>
</dbReference>
<dbReference type="FunFam" id="3.30.420.10:FF:000076">
    <property type="entry name" value="RBR-type E3 ubiquitin transferase"/>
    <property type="match status" value="1"/>
</dbReference>
<keyword evidence="6" id="KW-0808">Transferase</keyword>
<dbReference type="Proteomes" id="UP000236161">
    <property type="component" value="Unassembled WGS sequence"/>
</dbReference>
<dbReference type="PROSITE" id="PS51873">
    <property type="entry name" value="TRIAD"/>
    <property type="match status" value="1"/>
</dbReference>
<dbReference type="InterPro" id="IPR036397">
    <property type="entry name" value="RNaseH_sf"/>
</dbReference>
<feature type="domain" description="RING-type" evidence="14">
    <location>
        <begin position="307"/>
        <end position="351"/>
    </location>
</feature>
<evidence type="ECO:0000256" key="5">
    <source>
        <dbReference type="ARBA" id="ARBA00012251"/>
    </source>
</evidence>
<feature type="region of interest" description="Disordered" evidence="13">
    <location>
        <begin position="532"/>
        <end position="564"/>
    </location>
</feature>
<keyword evidence="11" id="KW-0862">Zinc</keyword>
<evidence type="ECO:0000313" key="16">
    <source>
        <dbReference type="EMBL" id="PKA48510.1"/>
    </source>
</evidence>
<accession>A0A2H9ZYX5</accession>
<dbReference type="Gene3D" id="1.20.120.1750">
    <property type="match status" value="1"/>
</dbReference>
<dbReference type="InterPro" id="IPR002867">
    <property type="entry name" value="IBR_dom"/>
</dbReference>
<evidence type="ECO:0000259" key="15">
    <source>
        <dbReference type="PROSITE" id="PS51873"/>
    </source>
</evidence>
<organism evidence="16 17">
    <name type="scientific">Apostasia shenzhenica</name>
    <dbReference type="NCBI Taxonomy" id="1088818"/>
    <lineage>
        <taxon>Eukaryota</taxon>
        <taxon>Viridiplantae</taxon>
        <taxon>Streptophyta</taxon>
        <taxon>Embryophyta</taxon>
        <taxon>Tracheophyta</taxon>
        <taxon>Spermatophyta</taxon>
        <taxon>Magnoliopsida</taxon>
        <taxon>Liliopsida</taxon>
        <taxon>Asparagales</taxon>
        <taxon>Orchidaceae</taxon>
        <taxon>Apostasioideae</taxon>
        <taxon>Apostasia</taxon>
    </lineage>
</organism>
<evidence type="ECO:0000256" key="8">
    <source>
        <dbReference type="ARBA" id="ARBA00022737"/>
    </source>
</evidence>
<gene>
    <name evidence="16" type="ORF">AXF42_Ash017409</name>
</gene>
<dbReference type="OrthoDB" id="9977870at2759"/>
<protein>
    <recommendedName>
        <fullName evidence="5">RBR-type E3 ubiquitin transferase</fullName>
        <ecNumber evidence="5">2.3.2.31</ecNumber>
    </recommendedName>
</protein>
<proteinExistence type="inferred from homology"/>
<evidence type="ECO:0000313" key="17">
    <source>
        <dbReference type="Proteomes" id="UP000236161"/>
    </source>
</evidence>
<feature type="compositionally biased region" description="Acidic residues" evidence="13">
    <location>
        <begin position="532"/>
        <end position="557"/>
    </location>
</feature>
<evidence type="ECO:0000256" key="6">
    <source>
        <dbReference type="ARBA" id="ARBA00022679"/>
    </source>
</evidence>
<keyword evidence="10" id="KW-0833">Ubl conjugation pathway</keyword>
<evidence type="ECO:0000256" key="3">
    <source>
        <dbReference type="ARBA" id="ARBA00003976"/>
    </source>
</evidence>
<dbReference type="PROSITE" id="PS00518">
    <property type="entry name" value="ZF_RING_1"/>
    <property type="match status" value="1"/>
</dbReference>
<dbReference type="InterPro" id="IPR012337">
    <property type="entry name" value="RNaseH-like_sf"/>
</dbReference>
<evidence type="ECO:0000256" key="11">
    <source>
        <dbReference type="ARBA" id="ARBA00022833"/>
    </source>
</evidence>
<dbReference type="Gene3D" id="3.30.420.10">
    <property type="entry name" value="Ribonuclease H-like superfamily/Ribonuclease H"/>
    <property type="match status" value="1"/>
</dbReference>
<comment type="function">
    <text evidence="3">Might act as an E3 ubiquitin-protein ligase, or as part of E3 complex, which accepts ubiquitin from specific E2 ubiquitin-conjugating enzymes and then transfers it to substrates.</text>
</comment>
<dbReference type="SUPFAM" id="SSF57850">
    <property type="entry name" value="RING/U-box"/>
    <property type="match status" value="2"/>
</dbReference>
<evidence type="ECO:0000256" key="10">
    <source>
        <dbReference type="ARBA" id="ARBA00022786"/>
    </source>
</evidence>
<evidence type="ECO:0000256" key="4">
    <source>
        <dbReference type="ARBA" id="ARBA00005884"/>
    </source>
</evidence>
<dbReference type="GO" id="GO:0003676">
    <property type="term" value="F:nucleic acid binding"/>
    <property type="evidence" value="ECO:0007669"/>
    <property type="project" value="InterPro"/>
</dbReference>
<dbReference type="AlphaFoldDB" id="A0A2H9ZYX5"/>
<dbReference type="InterPro" id="IPR044066">
    <property type="entry name" value="TRIAD_supradom"/>
</dbReference>
<name>A0A2H9ZYX5_9ASPA</name>
<dbReference type="SMART" id="SM00647">
    <property type="entry name" value="IBR"/>
    <property type="match status" value="2"/>
</dbReference>
<keyword evidence="8" id="KW-0677">Repeat</keyword>
<dbReference type="CDD" id="cd22582">
    <property type="entry name" value="BRcat_RBR_unk"/>
    <property type="match status" value="1"/>
</dbReference>
<dbReference type="InterPro" id="IPR018957">
    <property type="entry name" value="Znf_C3HC4_RING-type"/>
</dbReference>
<evidence type="ECO:0000256" key="9">
    <source>
        <dbReference type="ARBA" id="ARBA00022771"/>
    </source>
</evidence>
<reference evidence="16 17" key="1">
    <citation type="journal article" date="2017" name="Nature">
        <title>The Apostasia genome and the evolution of orchids.</title>
        <authorList>
            <person name="Zhang G.Q."/>
            <person name="Liu K.W."/>
            <person name="Li Z."/>
            <person name="Lohaus R."/>
            <person name="Hsiao Y.Y."/>
            <person name="Niu S.C."/>
            <person name="Wang J.Y."/>
            <person name="Lin Y.C."/>
            <person name="Xu Q."/>
            <person name="Chen L.J."/>
            <person name="Yoshida K."/>
            <person name="Fujiwara S."/>
            <person name="Wang Z.W."/>
            <person name="Zhang Y.Q."/>
            <person name="Mitsuda N."/>
            <person name="Wang M."/>
            <person name="Liu G.H."/>
            <person name="Pecoraro L."/>
            <person name="Huang H.X."/>
            <person name="Xiao X.J."/>
            <person name="Lin M."/>
            <person name="Wu X.Y."/>
            <person name="Wu W.L."/>
            <person name="Chen Y.Y."/>
            <person name="Chang S.B."/>
            <person name="Sakamoto S."/>
            <person name="Ohme-Takagi M."/>
            <person name="Yagi M."/>
            <person name="Zeng S.J."/>
            <person name="Shen C.Y."/>
            <person name="Yeh C.M."/>
            <person name="Luo Y.B."/>
            <person name="Tsai W.C."/>
            <person name="Van de Peer Y."/>
            <person name="Liu Z.J."/>
        </authorList>
    </citation>
    <scope>NUCLEOTIDE SEQUENCE [LARGE SCALE GENOMIC DNA]</scope>
    <source>
        <strain evidence="17">cv. Shenzhen</strain>
        <tissue evidence="16">Stem</tissue>
    </source>
</reference>
<dbReference type="FunFam" id="1.20.120.1750:FF:000019">
    <property type="entry name" value="RBR-type E3 ubiquitin transferase"/>
    <property type="match status" value="1"/>
</dbReference>
<dbReference type="EC" id="2.3.2.31" evidence="5"/>
<sequence length="564" mass="64446">MESSDLEILVANQRREFMAASAAESDLDLAFRLQMEEALAASVSLLPSTSTSVAVTPQDEGGPSASSSDADFAHALSMQSFELERCEQELRDADLRRSELRRVTQELRIRAHDEELAREINDMPEDDWEDFGDEFEVPMELLRVEEELPFRLYFKGMGRTEIVNGSRTHIAGIGVAICDPKGDLLLKIQKPVPAAGTNREVLDAKALIEGLSAVVEIGIKNVNVYFDFRALLNHVNGKWRAKQQKIVNLISQVHLLQRKIDRCQLLLLPRCHVKFVFKLARDVIDSQITKGVELLQSNVDRNMTETCNICLDITASSQMFSVVGCDHRFCFSCMKQHVEVKLLHGMLPVCPHLGCNIKLDLESCGKFLSPRLLDIMGQRIKEESIPPNQKVYCPFPRCSALMSLNEAILPQKSGSVKQNFSSNSGLRKCIKCDGYFCINCKVPWHEKLSCYDYKRLNPQPRGEEARLHSLARQKLWRQCVKCNHMIELVEGCFHMTCRCGCEFCYTCGAEWKDKRAACACPLWDENYIWYDDEQDSEDDYDDEYDDYDDDDDDDDYDDDHRDYH</sequence>
<comment type="cofactor">
    <cofactor evidence="2">
        <name>Zn(2+)</name>
        <dbReference type="ChEBI" id="CHEBI:29105"/>
    </cofactor>
</comment>
<dbReference type="PROSITE" id="PS50089">
    <property type="entry name" value="ZF_RING_2"/>
    <property type="match status" value="1"/>
</dbReference>
<evidence type="ECO:0000256" key="12">
    <source>
        <dbReference type="PROSITE-ProRule" id="PRU00175"/>
    </source>
</evidence>
<comment type="similarity">
    <text evidence="4">Belongs to the RBR family. Ariadne subfamily.</text>
</comment>